<dbReference type="AlphaFoldDB" id="A0A8S1E5N5"/>
<dbReference type="EMBL" id="CADEPI010000732">
    <property type="protein sequence ID" value="CAB3388269.1"/>
    <property type="molecule type" value="Genomic_DNA"/>
</dbReference>
<name>A0A8S1E5N5_9INSE</name>
<evidence type="ECO:0000313" key="2">
    <source>
        <dbReference type="Proteomes" id="UP000494165"/>
    </source>
</evidence>
<sequence>MVFLTVARYAKSLQLLKAKRPLLFERENFKGLPVAYQKFYKEWKFTEPSPVYYKPEEGRYRYNPDTGNA</sequence>
<protein>
    <submittedName>
        <fullName evidence="1">Uncharacterized protein</fullName>
    </submittedName>
</protein>
<comment type="caution">
    <text evidence="1">The sequence shown here is derived from an EMBL/GenBank/DDBJ whole genome shotgun (WGS) entry which is preliminary data.</text>
</comment>
<keyword evidence="2" id="KW-1185">Reference proteome</keyword>
<proteinExistence type="predicted"/>
<organism evidence="1 2">
    <name type="scientific">Cloeon dipterum</name>
    <dbReference type="NCBI Taxonomy" id="197152"/>
    <lineage>
        <taxon>Eukaryota</taxon>
        <taxon>Metazoa</taxon>
        <taxon>Ecdysozoa</taxon>
        <taxon>Arthropoda</taxon>
        <taxon>Hexapoda</taxon>
        <taxon>Insecta</taxon>
        <taxon>Pterygota</taxon>
        <taxon>Palaeoptera</taxon>
        <taxon>Ephemeroptera</taxon>
        <taxon>Pisciforma</taxon>
        <taxon>Baetidae</taxon>
        <taxon>Cloeon</taxon>
    </lineage>
</organism>
<dbReference type="OrthoDB" id="361870at2759"/>
<evidence type="ECO:0000313" key="1">
    <source>
        <dbReference type="EMBL" id="CAB3388269.1"/>
    </source>
</evidence>
<gene>
    <name evidence="1" type="ORF">CLODIP_2_CD10190</name>
</gene>
<feature type="non-terminal residue" evidence="1">
    <location>
        <position position="69"/>
    </location>
</feature>
<accession>A0A8S1E5N5</accession>
<reference evidence="1 2" key="1">
    <citation type="submission" date="2020-04" db="EMBL/GenBank/DDBJ databases">
        <authorList>
            <person name="Alioto T."/>
            <person name="Alioto T."/>
            <person name="Gomez Garrido J."/>
        </authorList>
    </citation>
    <scope>NUCLEOTIDE SEQUENCE [LARGE SCALE GENOMIC DNA]</scope>
</reference>
<dbReference type="Proteomes" id="UP000494165">
    <property type="component" value="Unassembled WGS sequence"/>
</dbReference>